<evidence type="ECO:0000313" key="2">
    <source>
        <dbReference type="Proteomes" id="UP000789920"/>
    </source>
</evidence>
<protein>
    <submittedName>
        <fullName evidence="1">2197_t:CDS:1</fullName>
    </submittedName>
</protein>
<dbReference type="EMBL" id="CAJVQC010129129">
    <property type="protein sequence ID" value="CAG8841123.1"/>
    <property type="molecule type" value="Genomic_DNA"/>
</dbReference>
<reference evidence="1" key="1">
    <citation type="submission" date="2021-06" db="EMBL/GenBank/DDBJ databases">
        <authorList>
            <person name="Kallberg Y."/>
            <person name="Tangrot J."/>
            <person name="Rosling A."/>
        </authorList>
    </citation>
    <scope>NUCLEOTIDE SEQUENCE</scope>
    <source>
        <strain evidence="1">MA461A</strain>
    </source>
</reference>
<name>A0ACA9SIT9_9GLOM</name>
<keyword evidence="2" id="KW-1185">Reference proteome</keyword>
<proteinExistence type="predicted"/>
<evidence type="ECO:0000313" key="1">
    <source>
        <dbReference type="EMBL" id="CAG8841123.1"/>
    </source>
</evidence>
<sequence length="85" mass="10225">DRDELIRENTRLRNRNEELVNEKNQLEANNIQIHTANENLTQMNTALRNVLRDAEDEKDYYEAANLEEFNNFISNFIFRLFTNFS</sequence>
<organism evidence="1 2">
    <name type="scientific">Racocetra persica</name>
    <dbReference type="NCBI Taxonomy" id="160502"/>
    <lineage>
        <taxon>Eukaryota</taxon>
        <taxon>Fungi</taxon>
        <taxon>Fungi incertae sedis</taxon>
        <taxon>Mucoromycota</taxon>
        <taxon>Glomeromycotina</taxon>
        <taxon>Glomeromycetes</taxon>
        <taxon>Diversisporales</taxon>
        <taxon>Gigasporaceae</taxon>
        <taxon>Racocetra</taxon>
    </lineage>
</organism>
<comment type="caution">
    <text evidence="1">The sequence shown here is derived from an EMBL/GenBank/DDBJ whole genome shotgun (WGS) entry which is preliminary data.</text>
</comment>
<gene>
    <name evidence="1" type="ORF">RPERSI_LOCUS31731</name>
</gene>
<accession>A0ACA9SIT9</accession>
<feature type="non-terminal residue" evidence="1">
    <location>
        <position position="1"/>
    </location>
</feature>
<dbReference type="Proteomes" id="UP000789920">
    <property type="component" value="Unassembled WGS sequence"/>
</dbReference>